<evidence type="ECO:0000313" key="2">
    <source>
        <dbReference type="EMBL" id="ROL45650.1"/>
    </source>
</evidence>
<feature type="transmembrane region" description="Helical" evidence="1">
    <location>
        <begin position="52"/>
        <end position="72"/>
    </location>
</feature>
<evidence type="ECO:0000256" key="1">
    <source>
        <dbReference type="SAM" id="Phobius"/>
    </source>
</evidence>
<feature type="transmembrane region" description="Helical" evidence="1">
    <location>
        <begin position="24"/>
        <end position="46"/>
    </location>
</feature>
<dbReference type="EMBL" id="RJVU01042551">
    <property type="protein sequence ID" value="ROL45650.1"/>
    <property type="molecule type" value="Genomic_DNA"/>
</dbReference>
<protein>
    <submittedName>
        <fullName evidence="2">Uncharacterized protein</fullName>
    </submittedName>
</protein>
<proteinExistence type="predicted"/>
<reference evidence="2 3" key="1">
    <citation type="submission" date="2018-10" db="EMBL/GenBank/DDBJ databases">
        <title>Genome assembly for a Yunnan-Guizhou Plateau 3E fish, Anabarilius grahami (Regan), and its evolutionary and genetic applications.</title>
        <authorList>
            <person name="Jiang W."/>
        </authorList>
    </citation>
    <scope>NUCLEOTIDE SEQUENCE [LARGE SCALE GENOMIC DNA]</scope>
    <source>
        <strain evidence="2">AG-KIZ</strain>
        <tissue evidence="2">Muscle</tissue>
    </source>
</reference>
<keyword evidence="1" id="KW-0472">Membrane</keyword>
<gene>
    <name evidence="2" type="ORF">DPX16_17766</name>
</gene>
<accession>A0A3N0YID4</accession>
<dbReference type="OrthoDB" id="8958625at2759"/>
<keyword evidence="1" id="KW-1133">Transmembrane helix</keyword>
<sequence>MMVVEQTQGYRISFELTKPNHSNLALLVTQIALAVFLSFGILLFYVNGMSTIADAVSGGTSVIIIIAGRLAIAAQNLHLPTTGFENYLALQKLVLSVQIALSATLAAYCCKVIQCCCPTSSMPVITVNRLPDPR</sequence>
<dbReference type="Proteomes" id="UP000281406">
    <property type="component" value="Unassembled WGS sequence"/>
</dbReference>
<comment type="caution">
    <text evidence="2">The sequence shown here is derived from an EMBL/GenBank/DDBJ whole genome shotgun (WGS) entry which is preliminary data.</text>
</comment>
<dbReference type="AlphaFoldDB" id="A0A3N0YID4"/>
<name>A0A3N0YID4_ANAGA</name>
<keyword evidence="1" id="KW-0812">Transmembrane</keyword>
<keyword evidence="3" id="KW-1185">Reference proteome</keyword>
<feature type="transmembrane region" description="Helical" evidence="1">
    <location>
        <begin position="93"/>
        <end position="114"/>
    </location>
</feature>
<organism evidence="2 3">
    <name type="scientific">Anabarilius grahami</name>
    <name type="common">Kanglang fish</name>
    <name type="synonym">Barilius grahami</name>
    <dbReference type="NCBI Taxonomy" id="495550"/>
    <lineage>
        <taxon>Eukaryota</taxon>
        <taxon>Metazoa</taxon>
        <taxon>Chordata</taxon>
        <taxon>Craniata</taxon>
        <taxon>Vertebrata</taxon>
        <taxon>Euteleostomi</taxon>
        <taxon>Actinopterygii</taxon>
        <taxon>Neopterygii</taxon>
        <taxon>Teleostei</taxon>
        <taxon>Ostariophysi</taxon>
        <taxon>Cypriniformes</taxon>
        <taxon>Xenocyprididae</taxon>
        <taxon>Xenocypridinae</taxon>
        <taxon>Xenocypridinae incertae sedis</taxon>
        <taxon>Anabarilius</taxon>
    </lineage>
</organism>
<evidence type="ECO:0000313" key="3">
    <source>
        <dbReference type="Proteomes" id="UP000281406"/>
    </source>
</evidence>